<dbReference type="PANTHER" id="PTHR35617">
    <property type="entry name" value="PHAGE_INTEGRASE DOMAIN-CONTAINING PROTEIN"/>
    <property type="match status" value="1"/>
</dbReference>
<feature type="chain" id="PRO_5046491209" description="Lipocalin/cytosolic fatty-acid binding domain-containing protein" evidence="1">
    <location>
        <begin position="28"/>
        <end position="106"/>
    </location>
</feature>
<accession>A0ABN8PPP4</accession>
<name>A0ABN8PPP4_9CNID</name>
<keyword evidence="1" id="KW-0732">Signal</keyword>
<keyword evidence="3" id="KW-1185">Reference proteome</keyword>
<evidence type="ECO:0000256" key="1">
    <source>
        <dbReference type="SAM" id="SignalP"/>
    </source>
</evidence>
<evidence type="ECO:0000313" key="2">
    <source>
        <dbReference type="EMBL" id="CAH3148226.1"/>
    </source>
</evidence>
<gene>
    <name evidence="2" type="ORF">PLOB_00046503</name>
</gene>
<proteinExistence type="predicted"/>
<evidence type="ECO:0008006" key="4">
    <source>
        <dbReference type="Google" id="ProtNLM"/>
    </source>
</evidence>
<reference evidence="2 3" key="1">
    <citation type="submission" date="2022-05" db="EMBL/GenBank/DDBJ databases">
        <authorList>
            <consortium name="Genoscope - CEA"/>
            <person name="William W."/>
        </authorList>
    </citation>
    <scope>NUCLEOTIDE SEQUENCE [LARGE SCALE GENOMIC DNA]</scope>
</reference>
<dbReference type="EMBL" id="CALNXK010000083">
    <property type="protein sequence ID" value="CAH3148226.1"/>
    <property type="molecule type" value="Genomic_DNA"/>
</dbReference>
<comment type="caution">
    <text evidence="2">The sequence shown here is derived from an EMBL/GenBank/DDBJ whole genome shotgun (WGS) entry which is preliminary data.</text>
</comment>
<feature type="non-terminal residue" evidence="2">
    <location>
        <position position="106"/>
    </location>
</feature>
<organism evidence="2 3">
    <name type="scientific">Porites lobata</name>
    <dbReference type="NCBI Taxonomy" id="104759"/>
    <lineage>
        <taxon>Eukaryota</taxon>
        <taxon>Metazoa</taxon>
        <taxon>Cnidaria</taxon>
        <taxon>Anthozoa</taxon>
        <taxon>Hexacorallia</taxon>
        <taxon>Scleractinia</taxon>
        <taxon>Fungiina</taxon>
        <taxon>Poritidae</taxon>
        <taxon>Porites</taxon>
    </lineage>
</organism>
<feature type="signal peptide" evidence="1">
    <location>
        <begin position="1"/>
        <end position="27"/>
    </location>
</feature>
<protein>
    <recommendedName>
        <fullName evidence="4">Lipocalin/cytosolic fatty-acid binding domain-containing protein</fullName>
    </recommendedName>
</protein>
<dbReference type="Proteomes" id="UP001159405">
    <property type="component" value="Unassembled WGS sequence"/>
</dbReference>
<sequence length="106" mass="11857">TFGNHPLVARFLKGLTMLLCLLTGQRCQTLSKLDTTLMQKLPGKYVFTIGAKLKTTKPGRHIDPIELTAFTPDINLCVVTHLDQYLIKTEQLRGSTSKLLISYVKP</sequence>
<dbReference type="PANTHER" id="PTHR35617:SF3">
    <property type="entry name" value="CORE-BINDING (CB) DOMAIN-CONTAINING PROTEIN"/>
    <property type="match status" value="1"/>
</dbReference>
<evidence type="ECO:0000313" key="3">
    <source>
        <dbReference type="Proteomes" id="UP001159405"/>
    </source>
</evidence>
<feature type="non-terminal residue" evidence="2">
    <location>
        <position position="1"/>
    </location>
</feature>